<reference evidence="2 3" key="1">
    <citation type="submission" date="2017-09" db="EMBL/GenBank/DDBJ databases">
        <authorList>
            <person name="Ehlers B."/>
            <person name="Leendertz F.H."/>
        </authorList>
    </citation>
    <scope>NUCLEOTIDE SEQUENCE [LARGE SCALE GENOMIC DNA]</scope>
    <source>
        <strain evidence="2 3">CGMCC 1.10978</strain>
    </source>
</reference>
<name>A0A286D3H8_9GAMM</name>
<dbReference type="AlphaFoldDB" id="A0A286D3H8"/>
<dbReference type="Pfam" id="PF14316">
    <property type="entry name" value="DUF4381"/>
    <property type="match status" value="1"/>
</dbReference>
<protein>
    <recommendedName>
        <fullName evidence="4">DUF4381 domain-containing protein</fullName>
    </recommendedName>
</protein>
<evidence type="ECO:0000256" key="1">
    <source>
        <dbReference type="SAM" id="Phobius"/>
    </source>
</evidence>
<evidence type="ECO:0008006" key="4">
    <source>
        <dbReference type="Google" id="ProtNLM"/>
    </source>
</evidence>
<evidence type="ECO:0000313" key="2">
    <source>
        <dbReference type="EMBL" id="SOD53228.1"/>
    </source>
</evidence>
<dbReference type="Proteomes" id="UP000219374">
    <property type="component" value="Unassembled WGS sequence"/>
</dbReference>
<keyword evidence="1" id="KW-0472">Membrane</keyword>
<dbReference type="InterPro" id="IPR025489">
    <property type="entry name" value="DUF4381"/>
</dbReference>
<keyword evidence="1" id="KW-1133">Transmembrane helix</keyword>
<feature type="transmembrane region" description="Helical" evidence="1">
    <location>
        <begin position="26"/>
        <end position="46"/>
    </location>
</feature>
<dbReference type="OrthoDB" id="283083at2"/>
<gene>
    <name evidence="2" type="ORF">SAMN06296416_102303</name>
</gene>
<evidence type="ECO:0000313" key="3">
    <source>
        <dbReference type="Proteomes" id="UP000219374"/>
    </source>
</evidence>
<dbReference type="EMBL" id="OCND01000002">
    <property type="protein sequence ID" value="SOD53228.1"/>
    <property type="molecule type" value="Genomic_DNA"/>
</dbReference>
<dbReference type="RefSeq" id="WP_097121071.1">
    <property type="nucleotide sequence ID" value="NZ_OCND01000002.1"/>
</dbReference>
<accession>A0A286D3H8</accession>
<sequence length="150" mass="17187">MFVTTLVLRDVQVPAAPSPWPPAPGWWLLFAAALAVLVALGGWWWLRRRRRRRWQRLFEEACAQPGPVQQIAAISELLRRAARRVDPKADRLQGEDWLRFLDGQTGGFSAGAGRIVLEGGYWRQVVDEGALERFRALARRRFLQLMAGRR</sequence>
<keyword evidence="3" id="KW-1185">Reference proteome</keyword>
<keyword evidence="1" id="KW-0812">Transmembrane</keyword>
<proteinExistence type="predicted"/>
<organism evidence="2 3">
    <name type="scientific">Pseudoxanthomonas wuyuanensis</name>
    <dbReference type="NCBI Taxonomy" id="1073196"/>
    <lineage>
        <taxon>Bacteria</taxon>
        <taxon>Pseudomonadati</taxon>
        <taxon>Pseudomonadota</taxon>
        <taxon>Gammaproteobacteria</taxon>
        <taxon>Lysobacterales</taxon>
        <taxon>Lysobacteraceae</taxon>
        <taxon>Pseudoxanthomonas</taxon>
    </lineage>
</organism>